<dbReference type="EMBL" id="MN741005">
    <property type="protein sequence ID" value="QHU22285.1"/>
    <property type="molecule type" value="Genomic_DNA"/>
</dbReference>
<sequence>MINRIVVDSFIGLLTGISMGATGIGAGLLSVPLLIYSGLSFKEAVSVSMLMQLLPQSILGVKNYWDEIQWGVSLRVIISSILGIYIGSYIVTNNIISEIMLYKILTIFLFFSSIYFYFNFWK</sequence>
<dbReference type="PANTHER" id="PTHR43701:SF2">
    <property type="entry name" value="MEMBRANE TRANSPORTER PROTEIN YJNA-RELATED"/>
    <property type="match status" value="1"/>
</dbReference>
<feature type="transmembrane region" description="Helical" evidence="5">
    <location>
        <begin position="72"/>
        <end position="92"/>
    </location>
</feature>
<feature type="transmembrane region" description="Helical" evidence="5">
    <location>
        <begin position="12"/>
        <end position="36"/>
    </location>
</feature>
<dbReference type="InterPro" id="IPR051598">
    <property type="entry name" value="TSUP/Inactive_protease-like"/>
</dbReference>
<keyword evidence="2 5" id="KW-0812">Transmembrane</keyword>
<evidence type="ECO:0000256" key="4">
    <source>
        <dbReference type="ARBA" id="ARBA00023136"/>
    </source>
</evidence>
<dbReference type="AlphaFoldDB" id="A0A6C0KWE7"/>
<organism evidence="6">
    <name type="scientific">viral metagenome</name>
    <dbReference type="NCBI Taxonomy" id="1070528"/>
    <lineage>
        <taxon>unclassified sequences</taxon>
        <taxon>metagenomes</taxon>
        <taxon>organismal metagenomes</taxon>
    </lineage>
</organism>
<evidence type="ECO:0008006" key="7">
    <source>
        <dbReference type="Google" id="ProtNLM"/>
    </source>
</evidence>
<name>A0A6C0KWE7_9ZZZZ</name>
<keyword evidence="3 5" id="KW-1133">Transmembrane helix</keyword>
<reference evidence="6" key="1">
    <citation type="journal article" date="2020" name="Nature">
        <title>Giant virus diversity and host interactions through global metagenomics.</title>
        <authorList>
            <person name="Schulz F."/>
            <person name="Roux S."/>
            <person name="Paez-Espino D."/>
            <person name="Jungbluth S."/>
            <person name="Walsh D.A."/>
            <person name="Denef V.J."/>
            <person name="McMahon K.D."/>
            <person name="Konstantinidis K.T."/>
            <person name="Eloe-Fadrosh E.A."/>
            <person name="Kyrpides N.C."/>
            <person name="Woyke T."/>
        </authorList>
    </citation>
    <scope>NUCLEOTIDE SEQUENCE</scope>
    <source>
        <strain evidence="6">GVMAG-S-ERX555907-102</strain>
    </source>
</reference>
<evidence type="ECO:0000256" key="1">
    <source>
        <dbReference type="ARBA" id="ARBA00004141"/>
    </source>
</evidence>
<dbReference type="GO" id="GO:0016020">
    <property type="term" value="C:membrane"/>
    <property type="evidence" value="ECO:0007669"/>
    <property type="project" value="UniProtKB-SubCell"/>
</dbReference>
<evidence type="ECO:0000313" key="6">
    <source>
        <dbReference type="EMBL" id="QHU22285.1"/>
    </source>
</evidence>
<feature type="transmembrane region" description="Helical" evidence="5">
    <location>
        <begin position="99"/>
        <end position="118"/>
    </location>
</feature>
<evidence type="ECO:0000256" key="3">
    <source>
        <dbReference type="ARBA" id="ARBA00022989"/>
    </source>
</evidence>
<dbReference type="InterPro" id="IPR002781">
    <property type="entry name" value="TM_pro_TauE-like"/>
</dbReference>
<comment type="subcellular location">
    <subcellularLocation>
        <location evidence="1">Membrane</location>
        <topology evidence="1">Multi-pass membrane protein</topology>
    </subcellularLocation>
</comment>
<dbReference type="Pfam" id="PF01925">
    <property type="entry name" value="TauE"/>
    <property type="match status" value="1"/>
</dbReference>
<dbReference type="PANTHER" id="PTHR43701">
    <property type="entry name" value="MEMBRANE TRANSPORTER PROTEIN MJ0441-RELATED"/>
    <property type="match status" value="1"/>
</dbReference>
<proteinExistence type="predicted"/>
<evidence type="ECO:0000256" key="5">
    <source>
        <dbReference type="SAM" id="Phobius"/>
    </source>
</evidence>
<keyword evidence="4 5" id="KW-0472">Membrane</keyword>
<accession>A0A6C0KWE7</accession>
<protein>
    <recommendedName>
        <fullName evidence="7">Membrane transporter protein</fullName>
    </recommendedName>
</protein>
<evidence type="ECO:0000256" key="2">
    <source>
        <dbReference type="ARBA" id="ARBA00022692"/>
    </source>
</evidence>